<evidence type="ECO:0000256" key="6">
    <source>
        <dbReference type="ARBA" id="ARBA00022679"/>
    </source>
</evidence>
<evidence type="ECO:0000256" key="12">
    <source>
        <dbReference type="PIRSR" id="PIRSR603542-1"/>
    </source>
</evidence>
<evidence type="ECO:0000256" key="11">
    <source>
        <dbReference type="ARBA" id="ARBA00049191"/>
    </source>
</evidence>
<keyword evidence="13" id="KW-0479">Metal-binding</keyword>
<name>A0A1X7BUG8_9RHOB</name>
<dbReference type="GO" id="GO:0000287">
    <property type="term" value="F:magnesium ion binding"/>
    <property type="evidence" value="ECO:0007669"/>
    <property type="project" value="InterPro"/>
</dbReference>
<keyword evidence="7" id="KW-0259">Enterobactin biosynthesis</keyword>
<feature type="binding site" evidence="13">
    <location>
        <position position="117"/>
    </location>
    <ligand>
        <name>Mg(2+)</name>
        <dbReference type="ChEBI" id="CHEBI:18420"/>
    </ligand>
</feature>
<comment type="catalytic activity">
    <reaction evidence="10">
        <text>apo-[aryl-carrier protein] + CoA = holo-[aryl-carrier protein] + adenosine 3',5'-bisphosphate + H(+)</text>
        <dbReference type="Rhea" id="RHEA:48404"/>
        <dbReference type="Rhea" id="RHEA-COMP:15903"/>
        <dbReference type="Rhea" id="RHEA-COMP:17557"/>
        <dbReference type="ChEBI" id="CHEBI:15378"/>
        <dbReference type="ChEBI" id="CHEBI:29999"/>
        <dbReference type="ChEBI" id="CHEBI:57287"/>
        <dbReference type="ChEBI" id="CHEBI:58343"/>
        <dbReference type="ChEBI" id="CHEBI:64479"/>
    </reaction>
</comment>
<evidence type="ECO:0000256" key="7">
    <source>
        <dbReference type="ARBA" id="ARBA00023191"/>
    </source>
</evidence>
<feature type="domain" description="4'-phosphopantetheinyl transferase" evidence="14">
    <location>
        <begin position="113"/>
        <end position="204"/>
    </location>
</feature>
<evidence type="ECO:0000256" key="1">
    <source>
        <dbReference type="ARBA" id="ARBA00003937"/>
    </source>
</evidence>
<feature type="binding site" evidence="12">
    <location>
        <position position="165"/>
    </location>
    <ligand>
        <name>CoA</name>
        <dbReference type="ChEBI" id="CHEBI:57287"/>
    </ligand>
</feature>
<proteinExistence type="inferred from homology"/>
<evidence type="ECO:0000256" key="5">
    <source>
        <dbReference type="ARBA" id="ARBA00019087"/>
    </source>
</evidence>
<feature type="binding site" evidence="12">
    <location>
        <position position="57"/>
    </location>
    <ligand>
        <name>CoA</name>
        <dbReference type="ChEBI" id="CHEBI:57287"/>
    </ligand>
</feature>
<dbReference type="OrthoDB" id="8210607at2"/>
<comment type="pathway">
    <text evidence="2">Siderophore biosynthesis; enterobactin biosynthesis.</text>
</comment>
<feature type="binding site" evidence="13">
    <location>
        <position position="118"/>
    </location>
    <ligand>
        <name>Mg(2+)</name>
        <dbReference type="ChEBI" id="CHEBI:18420"/>
    </ligand>
</feature>
<evidence type="ECO:0000256" key="8">
    <source>
        <dbReference type="ARBA" id="ARBA00029894"/>
    </source>
</evidence>
<evidence type="ECO:0000313" key="17">
    <source>
        <dbReference type="Proteomes" id="UP000193224"/>
    </source>
</evidence>
<dbReference type="GO" id="GO:0005886">
    <property type="term" value="C:plasma membrane"/>
    <property type="evidence" value="ECO:0007669"/>
    <property type="project" value="TreeGrafter"/>
</dbReference>
<evidence type="ECO:0000313" key="16">
    <source>
        <dbReference type="EMBL" id="SMC13258.1"/>
    </source>
</evidence>
<dbReference type="InterPro" id="IPR003542">
    <property type="entry name" value="Enbac_synth_compD-like"/>
</dbReference>
<comment type="similarity">
    <text evidence="3">Belongs to the P-Pant transferase superfamily. EntD family.</text>
</comment>
<feature type="binding site" evidence="12">
    <location>
        <position position="117"/>
    </location>
    <ligand>
        <name>CoA</name>
        <dbReference type="ChEBI" id="CHEBI:57287"/>
    </ligand>
</feature>
<keyword evidence="13" id="KW-0460">Magnesium</keyword>
<comment type="catalytic activity">
    <reaction evidence="11">
        <text>apo-[peptidyl-carrier protein] + CoA = holo-[peptidyl-carrier protein] + adenosine 3',5'-bisphosphate + H(+)</text>
        <dbReference type="Rhea" id="RHEA:46228"/>
        <dbReference type="Rhea" id="RHEA-COMP:11479"/>
        <dbReference type="Rhea" id="RHEA-COMP:11480"/>
        <dbReference type="ChEBI" id="CHEBI:15378"/>
        <dbReference type="ChEBI" id="CHEBI:29999"/>
        <dbReference type="ChEBI" id="CHEBI:57287"/>
        <dbReference type="ChEBI" id="CHEBI:58343"/>
        <dbReference type="ChEBI" id="CHEBI:64479"/>
    </reaction>
</comment>
<sequence>MCSGSTAFALEKMFVRSGCTGKIAVHLDEGPTGFPEPPGRQEKDYKTRRKAEFDAGRKMAGRCLETLGCPDHTIGRGPHREPIWPDGIAGSITHTDGLVIALACEVPAMASLGVGIDAERLGSVEDDVYETVFTKKERLFLARVNAADRTLWATCAFSAKEAFFKAQFPLTRGFVDFPDVEIAFDTEIVETGTLQLKHHIAALELYRIVVSYRWLRDFVVTAAVVLKTTD</sequence>
<dbReference type="InterPro" id="IPR037143">
    <property type="entry name" value="4-PPantetheinyl_Trfase_dom_sf"/>
</dbReference>
<dbReference type="GO" id="GO:0009366">
    <property type="term" value="C:enterobactin synthetase complex"/>
    <property type="evidence" value="ECO:0007669"/>
    <property type="project" value="InterPro"/>
</dbReference>
<accession>A0A1X7BUG8</accession>
<comment type="function">
    <text evidence="1">Involved in the biosynthesis of the siderophore enterobactin (enterochelin), which is a macrocyclic trimeric lactone of N-(2,3-dihydroxybenzoyl)-serine. The serine trilactone serves as a scaffolding for the three catechol functionalities that provide hexadentate coordination for the tightly ligated iron(2+) atoms. Plays an essential role in the assembly of the enterobactin by catalyzing the transfer of the 4'-phosphopantetheine (Ppant) moiety from coenzyme A to the apo-domains of both EntB (ArCP domain) and EntF (PCP domain) to yield their holo-forms which make them competent for the activation of 2,3-dihydroxybenzoate (DHB) and L-serine, respectively.</text>
</comment>
<evidence type="ECO:0000256" key="2">
    <source>
        <dbReference type="ARBA" id="ARBA00004993"/>
    </source>
</evidence>
<dbReference type="EMBL" id="FWXB01000012">
    <property type="protein sequence ID" value="SMC13258.1"/>
    <property type="molecule type" value="Genomic_DNA"/>
</dbReference>
<dbReference type="GO" id="GO:0008897">
    <property type="term" value="F:holo-[acyl-carrier-protein] synthase activity"/>
    <property type="evidence" value="ECO:0007669"/>
    <property type="project" value="InterPro"/>
</dbReference>
<organism evidence="16 17">
    <name type="scientific">Roseovarius aestuarii</name>
    <dbReference type="NCBI Taxonomy" id="475083"/>
    <lineage>
        <taxon>Bacteria</taxon>
        <taxon>Pseudomonadati</taxon>
        <taxon>Pseudomonadota</taxon>
        <taxon>Alphaproteobacteria</taxon>
        <taxon>Rhodobacterales</taxon>
        <taxon>Roseobacteraceae</taxon>
        <taxon>Roseovarius</taxon>
    </lineage>
</organism>
<dbReference type="Pfam" id="PF17837">
    <property type="entry name" value="4PPT_N"/>
    <property type="match status" value="1"/>
</dbReference>
<evidence type="ECO:0000256" key="10">
    <source>
        <dbReference type="ARBA" id="ARBA00049176"/>
    </source>
</evidence>
<gene>
    <name evidence="16" type="primary">npt</name>
    <name evidence="16" type="ORF">ROA7745_03103</name>
</gene>
<dbReference type="Pfam" id="PF01648">
    <property type="entry name" value="ACPS"/>
    <property type="match status" value="1"/>
</dbReference>
<evidence type="ECO:0000256" key="4">
    <source>
        <dbReference type="ARBA" id="ARBA00011503"/>
    </source>
</evidence>
<dbReference type="InterPro" id="IPR041354">
    <property type="entry name" value="4PPT_N"/>
</dbReference>
<keyword evidence="17" id="KW-1185">Reference proteome</keyword>
<dbReference type="RefSeq" id="WP_085801203.1">
    <property type="nucleotide sequence ID" value="NZ_FWXB01000012.1"/>
</dbReference>
<dbReference type="Gene3D" id="3.90.470.20">
    <property type="entry name" value="4'-phosphopantetheinyl transferase domain"/>
    <property type="match status" value="1"/>
</dbReference>
<evidence type="ECO:0000256" key="3">
    <source>
        <dbReference type="ARBA" id="ARBA00008342"/>
    </source>
</evidence>
<feature type="binding site" evidence="13">
    <location>
        <position position="119"/>
    </location>
    <ligand>
        <name>Mg(2+)</name>
        <dbReference type="ChEBI" id="CHEBI:18420"/>
    </ligand>
</feature>
<dbReference type="PANTHER" id="PTHR38096:SF1">
    <property type="entry name" value="ENTEROBACTIN SYNTHASE COMPONENT D"/>
    <property type="match status" value="1"/>
</dbReference>
<dbReference type="Proteomes" id="UP000193224">
    <property type="component" value="Unassembled WGS sequence"/>
</dbReference>
<reference evidence="16 17" key="1">
    <citation type="submission" date="2017-03" db="EMBL/GenBank/DDBJ databases">
        <authorList>
            <person name="Afonso C.L."/>
            <person name="Miller P.J."/>
            <person name="Scott M.A."/>
            <person name="Spackman E."/>
            <person name="Goraichik I."/>
            <person name="Dimitrov K.M."/>
            <person name="Suarez D.L."/>
            <person name="Swayne D.E."/>
        </authorList>
    </citation>
    <scope>NUCLEOTIDE SEQUENCE [LARGE SCALE GENOMIC DNA]</scope>
    <source>
        <strain evidence="16 17">CECT 7745</strain>
    </source>
</reference>
<dbReference type="SUPFAM" id="SSF56214">
    <property type="entry name" value="4'-phosphopantetheinyl transferase"/>
    <property type="match status" value="1"/>
</dbReference>
<evidence type="ECO:0000256" key="9">
    <source>
        <dbReference type="ARBA" id="ARBA00031996"/>
    </source>
</evidence>
<dbReference type="InterPro" id="IPR008278">
    <property type="entry name" value="4-PPantetheinyl_Trfase_dom"/>
</dbReference>
<comment type="cofactor">
    <cofactor evidence="13">
        <name>Mg(2+)</name>
        <dbReference type="ChEBI" id="CHEBI:18420"/>
    </cofactor>
</comment>
<evidence type="ECO:0000259" key="15">
    <source>
        <dbReference type="Pfam" id="PF17837"/>
    </source>
</evidence>
<dbReference type="UniPathway" id="UPA00017"/>
<dbReference type="PANTHER" id="PTHR38096">
    <property type="entry name" value="ENTEROBACTIN SYNTHASE COMPONENT D"/>
    <property type="match status" value="1"/>
</dbReference>
<feature type="binding site" evidence="12">
    <location>
        <position position="161"/>
    </location>
    <ligand>
        <name>CoA</name>
        <dbReference type="ChEBI" id="CHEBI:57287"/>
    </ligand>
</feature>
<dbReference type="AlphaFoldDB" id="A0A1X7BUG8"/>
<evidence type="ECO:0000259" key="14">
    <source>
        <dbReference type="Pfam" id="PF01648"/>
    </source>
</evidence>
<feature type="binding site" evidence="12">
    <location>
        <position position="49"/>
    </location>
    <ligand>
        <name>CoA</name>
        <dbReference type="ChEBI" id="CHEBI:57287"/>
    </ligand>
</feature>
<protein>
    <recommendedName>
        <fullName evidence="5">Enterobactin synthase component D</fullName>
    </recommendedName>
    <alternativeName>
        <fullName evidence="8">4'-phosphopantetheinyl transferase EntD</fullName>
    </alternativeName>
    <alternativeName>
        <fullName evidence="9">Enterochelin synthase D</fullName>
    </alternativeName>
</protein>
<dbReference type="GO" id="GO:0009239">
    <property type="term" value="P:enterobactin biosynthetic process"/>
    <property type="evidence" value="ECO:0007669"/>
    <property type="project" value="UniProtKB-UniPathway"/>
</dbReference>
<comment type="subunit">
    <text evidence="4">EntB, EntD, EntE, and EntF form a multienzyme complex called enterobactin synthase.</text>
</comment>
<evidence type="ECO:0000256" key="13">
    <source>
        <dbReference type="PIRSR" id="PIRSR603542-2"/>
    </source>
</evidence>
<feature type="domain" description="4'-phosphopantetheinyl transferase N-terminal" evidence="15">
    <location>
        <begin position="47"/>
        <end position="103"/>
    </location>
</feature>
<keyword evidence="6 16" id="KW-0808">Transferase</keyword>
<feature type="binding site" evidence="12">
    <location>
        <begin position="93"/>
        <end position="94"/>
    </location>
    <ligand>
        <name>CoA</name>
        <dbReference type="ChEBI" id="CHEBI:57287"/>
    </ligand>
</feature>
<dbReference type="PRINTS" id="PR01399">
    <property type="entry name" value="ENTSNTHTASED"/>
</dbReference>